<accession>A0ABP3J832</accession>
<comment type="caution">
    <text evidence="5">The sequence shown here is derived from an EMBL/GenBank/DDBJ whole genome shotgun (WGS) entry which is preliminary data.</text>
</comment>
<keyword evidence="3" id="KW-0520">NAD</keyword>
<protein>
    <submittedName>
        <fullName evidence="5">Aldehyde dehydrogenase</fullName>
    </submittedName>
</protein>
<dbReference type="Gene3D" id="3.40.605.10">
    <property type="entry name" value="Aldehyde Dehydrogenase, Chain A, domain 1"/>
    <property type="match status" value="1"/>
</dbReference>
<reference evidence="6" key="1">
    <citation type="journal article" date="2019" name="Int. J. Syst. Evol. Microbiol.">
        <title>The Global Catalogue of Microorganisms (GCM) 10K type strain sequencing project: providing services to taxonomists for standard genome sequencing and annotation.</title>
        <authorList>
            <consortium name="The Broad Institute Genomics Platform"/>
            <consortium name="The Broad Institute Genome Sequencing Center for Infectious Disease"/>
            <person name="Wu L."/>
            <person name="Ma J."/>
        </authorList>
    </citation>
    <scope>NUCLEOTIDE SEQUENCE [LARGE SCALE GENOMIC DNA]</scope>
    <source>
        <strain evidence="6">JCM 10649</strain>
    </source>
</reference>
<dbReference type="InterPro" id="IPR015590">
    <property type="entry name" value="Aldehyde_DH_dom"/>
</dbReference>
<comment type="similarity">
    <text evidence="1">Belongs to the aldehyde dehydrogenase family.</text>
</comment>
<dbReference type="SUPFAM" id="SSF53720">
    <property type="entry name" value="ALDH-like"/>
    <property type="match status" value="1"/>
</dbReference>
<evidence type="ECO:0000256" key="3">
    <source>
        <dbReference type="ARBA" id="ARBA00023027"/>
    </source>
</evidence>
<name>A0ABP3J832_9ACTN</name>
<dbReference type="Pfam" id="PF00171">
    <property type="entry name" value="Aldedh"/>
    <property type="match status" value="1"/>
</dbReference>
<dbReference type="Gene3D" id="3.40.309.10">
    <property type="entry name" value="Aldehyde Dehydrogenase, Chain A, domain 2"/>
    <property type="match status" value="1"/>
</dbReference>
<evidence type="ECO:0000313" key="5">
    <source>
        <dbReference type="EMBL" id="GAA0444831.1"/>
    </source>
</evidence>
<dbReference type="InterPro" id="IPR016161">
    <property type="entry name" value="Ald_DH/histidinol_DH"/>
</dbReference>
<sequence>MESGQWVYVLSARAVLDDSFASLSLKRKLESGRISPDEVPAGVIAGRVAVADKETSQDALAAAAEATRIWRSVPLATRFDGWMELLRATIDEHRDELVRLLTLEGHPLELAKWEISGMRELTRKETTDYLRGQLWQEFSVDGRRNIVRRQADGVVCITPPANAPLVSALLGTMCIPGGNAAVVRAPRTAPFGVTYALRHMIAPILDEIGAPPGLLNIVCGHPGPMLDAWINSPHVDDIMYFGDVPSGLKLEGRCVEAGKKPILELAGNDVVLVWKDADLDRAADALVESFHGSGQLCMIPNQAVVHPDVADDLIARVVERAKALRPGYPDEEGVLLSPVLRHDKFHQFLAEAVEHGATVVTGGLGMQIDGTRDSAGFFLEPTVIRVDGLRDARESDVVKHETFFPLLPIVVPEQADDETLFDRFVEFVNTNLYGLRNSLWARDASVIDRFVSETVKGGLLKVNDSHVAFTAPLPSHGGTGLTGGVFGEANYPVLRTTHLQGVSIVMGDAPRPSEGKEHDAHA</sequence>
<evidence type="ECO:0000313" key="6">
    <source>
        <dbReference type="Proteomes" id="UP001499895"/>
    </source>
</evidence>
<evidence type="ECO:0000259" key="4">
    <source>
        <dbReference type="Pfam" id="PF00171"/>
    </source>
</evidence>
<evidence type="ECO:0000256" key="2">
    <source>
        <dbReference type="ARBA" id="ARBA00023002"/>
    </source>
</evidence>
<gene>
    <name evidence="5" type="ORF">GCM10009544_04510</name>
</gene>
<organism evidence="5 6">
    <name type="scientific">Streptomyces stramineus</name>
    <dbReference type="NCBI Taxonomy" id="173861"/>
    <lineage>
        <taxon>Bacteria</taxon>
        <taxon>Bacillati</taxon>
        <taxon>Actinomycetota</taxon>
        <taxon>Actinomycetes</taxon>
        <taxon>Kitasatosporales</taxon>
        <taxon>Streptomycetaceae</taxon>
        <taxon>Streptomyces</taxon>
    </lineage>
</organism>
<keyword evidence="2" id="KW-0560">Oxidoreductase</keyword>
<keyword evidence="6" id="KW-1185">Reference proteome</keyword>
<proteinExistence type="inferred from homology"/>
<feature type="domain" description="Aldehyde dehydrogenase" evidence="4">
    <location>
        <begin position="43"/>
        <end position="483"/>
    </location>
</feature>
<dbReference type="Proteomes" id="UP001499895">
    <property type="component" value="Unassembled WGS sequence"/>
</dbReference>
<dbReference type="InterPro" id="IPR016162">
    <property type="entry name" value="Ald_DH_N"/>
</dbReference>
<dbReference type="InterPro" id="IPR016163">
    <property type="entry name" value="Ald_DH_C"/>
</dbReference>
<evidence type="ECO:0000256" key="1">
    <source>
        <dbReference type="ARBA" id="ARBA00009986"/>
    </source>
</evidence>
<dbReference type="PANTHER" id="PTHR42986">
    <property type="entry name" value="BENZALDEHYDE DEHYDROGENASE YFMT"/>
    <property type="match status" value="1"/>
</dbReference>
<dbReference type="EMBL" id="BAAAHB010000002">
    <property type="protein sequence ID" value="GAA0444831.1"/>
    <property type="molecule type" value="Genomic_DNA"/>
</dbReference>
<dbReference type="PANTHER" id="PTHR42986:SF1">
    <property type="entry name" value="BENZALDEHYDE DEHYDROGENASE YFMT"/>
    <property type="match status" value="1"/>
</dbReference>